<dbReference type="EMBL" id="MH046811">
    <property type="protein sequence ID" value="AZL89683.1"/>
    <property type="molecule type" value="Genomic_DNA"/>
</dbReference>
<sequence>MDIEEINREFRYGTIIKDLKYLDIYDLKNLKKEIKKIKYEKNKQAFFYQFNKIVPNLFNNKIEMVKFTSSFYKGKTCSSIFVYFDRHIYLESRCSYRFYYKDNSDPDSDDDINKSDIDKKKVTFNIRGKIIDVTFTSKESVIKKLKEKYIKNLFDHFSIKSSKNNIKKLDKFIKDTIEIMIFDGELNEKSYINYSNHDYEI</sequence>
<name>A0A3Q8U8G5_9VIRU</name>
<evidence type="ECO:0000313" key="1">
    <source>
        <dbReference type="EMBL" id="AZL89683.1"/>
    </source>
</evidence>
<organism evidence="1">
    <name type="scientific">Megavirus baoshan</name>
    <dbReference type="NCBI Taxonomy" id="2496520"/>
    <lineage>
        <taxon>Viruses</taxon>
        <taxon>Varidnaviria</taxon>
        <taxon>Bamfordvirae</taxon>
        <taxon>Nucleocytoviricota</taxon>
        <taxon>Megaviricetes</taxon>
        <taxon>Imitervirales</taxon>
        <taxon>Mimiviridae</taxon>
        <taxon>Megamimivirinae</taxon>
        <taxon>Megavirus</taxon>
        <taxon>Megavirus baoshanense</taxon>
    </lineage>
</organism>
<accession>A0A3Q8U8G5</accession>
<protein>
    <submittedName>
        <fullName evidence="1">Uncharacterized protein</fullName>
    </submittedName>
</protein>
<gene>
    <name evidence="1" type="ORF">Mb0046</name>
</gene>
<proteinExistence type="predicted"/>
<reference evidence="1" key="1">
    <citation type="submission" date="2018-03" db="EMBL/GenBank/DDBJ databases">
        <title>Draft genome sequences of Megaviruse, new member of the family Mimiviridae isolated from water in Shanghai, China.</title>
        <authorList>
            <person name="Xia Y."/>
        </authorList>
    </citation>
    <scope>NUCLEOTIDE SEQUENCE</scope>
    <source>
        <strain evidence="1">SH</strain>
    </source>
</reference>